<dbReference type="EMBL" id="FOZN01000001">
    <property type="protein sequence ID" value="SFS00263.1"/>
    <property type="molecule type" value="Genomic_DNA"/>
</dbReference>
<evidence type="ECO:0000313" key="3">
    <source>
        <dbReference type="EMBL" id="SFS00263.1"/>
    </source>
</evidence>
<dbReference type="GO" id="GO:0016780">
    <property type="term" value="F:phosphotransferase activity, for other substituted phosphate groups"/>
    <property type="evidence" value="ECO:0007669"/>
    <property type="project" value="TreeGrafter"/>
</dbReference>
<comment type="caution">
    <text evidence="3">The sequence shown here is derived from an EMBL/GenBank/DDBJ whole genome shotgun (WGS) entry which is preliminary data.</text>
</comment>
<evidence type="ECO:0000259" key="2">
    <source>
        <dbReference type="Pfam" id="PF02397"/>
    </source>
</evidence>
<keyword evidence="4" id="KW-1185">Reference proteome</keyword>
<evidence type="ECO:0000313" key="4">
    <source>
        <dbReference type="Proteomes" id="UP000198506"/>
    </source>
</evidence>
<gene>
    <name evidence="3" type="ORF">SAMN04487783_0434</name>
</gene>
<dbReference type="Pfam" id="PF02397">
    <property type="entry name" value="Bac_transf"/>
    <property type="match status" value="1"/>
</dbReference>
<feature type="domain" description="Bacterial sugar transferase" evidence="2">
    <location>
        <begin position="10"/>
        <end position="187"/>
    </location>
</feature>
<protein>
    <submittedName>
        <fullName evidence="3">Sugar transferase involved in LPS biosynthesis (Colanic, teichoic acid)</fullName>
    </submittedName>
</protein>
<dbReference type="PANTHER" id="PTHR30576:SF10">
    <property type="entry name" value="SLL5057 PROTEIN"/>
    <property type="match status" value="1"/>
</dbReference>
<reference evidence="3 4" key="1">
    <citation type="submission" date="2016-10" db="EMBL/GenBank/DDBJ databases">
        <authorList>
            <person name="Varghese N."/>
            <person name="Submissions S."/>
        </authorList>
    </citation>
    <scope>NUCLEOTIDE SEQUENCE [LARGE SCALE GENOMIC DNA]</scope>
    <source>
        <strain evidence="3 4">IAM 15147</strain>
    </source>
</reference>
<organism evidence="3 4">
    <name type="scientific">Agrococcus baldri</name>
    <dbReference type="NCBI Taxonomy" id="153730"/>
    <lineage>
        <taxon>Bacteria</taxon>
        <taxon>Bacillati</taxon>
        <taxon>Actinomycetota</taxon>
        <taxon>Actinomycetes</taxon>
        <taxon>Micrococcales</taxon>
        <taxon>Microbacteriaceae</taxon>
        <taxon>Agrococcus</taxon>
    </lineage>
</organism>
<keyword evidence="3" id="KW-0808">Transferase</keyword>
<proteinExistence type="inferred from homology"/>
<name>A0AA94HKU0_9MICO</name>
<evidence type="ECO:0000256" key="1">
    <source>
        <dbReference type="ARBA" id="ARBA00006464"/>
    </source>
</evidence>
<dbReference type="RefSeq" id="WP_092915408.1">
    <property type="nucleotide sequence ID" value="NZ_FOZN01000001.1"/>
</dbReference>
<dbReference type="PANTHER" id="PTHR30576">
    <property type="entry name" value="COLANIC BIOSYNTHESIS UDP-GLUCOSE LIPID CARRIER TRANSFERASE"/>
    <property type="match status" value="1"/>
</dbReference>
<dbReference type="InterPro" id="IPR003362">
    <property type="entry name" value="Bact_transf"/>
</dbReference>
<dbReference type="Proteomes" id="UP000198506">
    <property type="component" value="Unassembled WGS sequence"/>
</dbReference>
<sequence length="212" mass="23520">MNTLYSRRIKRPLDAVISGVALIALAPLFTVAGAAIRIDTPGPALFAQSRVGKNGVVFEVLKFRSMLSPSESVRPDGSEMSNSERVTRVGRILRRVSLDELPQLVNVLRGDMSLVGPRPALPYQVSRYSTIQRERLSVRPGITGLAQVSGRNKLTWDEKIALDLEYCREVRMLDDLRILLRTARAVVSRDGQDFVAHDAISSHGDVSYLKHI</sequence>
<dbReference type="AlphaFoldDB" id="A0AA94HKU0"/>
<accession>A0AA94HKU0</accession>
<comment type="similarity">
    <text evidence="1">Belongs to the bacterial sugar transferase family.</text>
</comment>